<evidence type="ECO:0000259" key="3">
    <source>
        <dbReference type="PROSITE" id="PS00498"/>
    </source>
</evidence>
<dbReference type="Pfam" id="PF23562">
    <property type="entry name" value="AMP-binding_C_3"/>
    <property type="match status" value="1"/>
</dbReference>
<dbReference type="PRINTS" id="PR00092">
    <property type="entry name" value="TYROSINASE"/>
</dbReference>
<dbReference type="InterPro" id="IPR042099">
    <property type="entry name" value="ANL_N_sf"/>
</dbReference>
<dbReference type="InterPro" id="IPR008922">
    <property type="entry name" value="Di-copper_centre_dom_sf"/>
</dbReference>
<dbReference type="SUPFAM" id="SSF48056">
    <property type="entry name" value="Di-copper centre-containing domain"/>
    <property type="match status" value="1"/>
</dbReference>
<dbReference type="SUPFAM" id="SSF56801">
    <property type="entry name" value="Acetyl-CoA synthetase-like"/>
    <property type="match status" value="1"/>
</dbReference>
<dbReference type="EMBL" id="LJZO01000004">
    <property type="protein sequence ID" value="ROW02741.1"/>
    <property type="molecule type" value="Genomic_DNA"/>
</dbReference>
<organism evidence="4 5">
    <name type="scientific">Cytospora chrysosperma</name>
    <name type="common">Cytospora canker fungus</name>
    <name type="synonym">Sphaeria chrysosperma</name>
    <dbReference type="NCBI Taxonomy" id="252740"/>
    <lineage>
        <taxon>Eukaryota</taxon>
        <taxon>Fungi</taxon>
        <taxon>Dikarya</taxon>
        <taxon>Ascomycota</taxon>
        <taxon>Pezizomycotina</taxon>
        <taxon>Sordariomycetes</taxon>
        <taxon>Sordariomycetidae</taxon>
        <taxon>Diaporthales</taxon>
        <taxon>Cytosporaceae</taxon>
        <taxon>Cytospora</taxon>
    </lineage>
</organism>
<dbReference type="Gene3D" id="1.10.1280.10">
    <property type="entry name" value="Di-copper center containing domain from catechol oxidase"/>
    <property type="match status" value="1"/>
</dbReference>
<dbReference type="InterPro" id="IPR051414">
    <property type="entry name" value="Adenylate-forming_Reductase"/>
</dbReference>
<proteinExistence type="predicted"/>
<accession>A0A423WHC4</accession>
<dbReference type="AlphaFoldDB" id="A0A423WHC4"/>
<name>A0A423WHC4_CYTCH</name>
<evidence type="ECO:0000313" key="4">
    <source>
        <dbReference type="EMBL" id="ROW02741.1"/>
    </source>
</evidence>
<keyword evidence="5" id="KW-1185">Reference proteome</keyword>
<evidence type="ECO:0000256" key="2">
    <source>
        <dbReference type="ARBA" id="ARBA00022553"/>
    </source>
</evidence>
<keyword evidence="1" id="KW-0596">Phosphopantetheine</keyword>
<protein>
    <recommendedName>
        <fullName evidence="3">Tyrosinase copper-binding domain-containing protein</fullName>
    </recommendedName>
</protein>
<gene>
    <name evidence="4" type="ORF">VSDG_01705</name>
</gene>
<dbReference type="Gene3D" id="3.30.300.30">
    <property type="match status" value="1"/>
</dbReference>
<dbReference type="InterPro" id="IPR045851">
    <property type="entry name" value="AMP-bd_C_sf"/>
</dbReference>
<dbReference type="PANTHER" id="PTHR43439:SF2">
    <property type="entry name" value="ENZYME, PUTATIVE (JCVI)-RELATED"/>
    <property type="match status" value="1"/>
</dbReference>
<dbReference type="InterPro" id="IPR002227">
    <property type="entry name" value="Tyrosinase_Cu-bd"/>
</dbReference>
<comment type="caution">
    <text evidence="4">The sequence shown here is derived from an EMBL/GenBank/DDBJ whole genome shotgun (WGS) entry which is preliminary data.</text>
</comment>
<evidence type="ECO:0000256" key="1">
    <source>
        <dbReference type="ARBA" id="ARBA00022450"/>
    </source>
</evidence>
<dbReference type="PANTHER" id="PTHR43439">
    <property type="entry name" value="PHENYLACETATE-COENZYME A LIGASE"/>
    <property type="match status" value="1"/>
</dbReference>
<dbReference type="PROSITE" id="PS00498">
    <property type="entry name" value="TYROSINASE_2"/>
    <property type="match status" value="1"/>
</dbReference>
<dbReference type="OrthoDB" id="429813at2759"/>
<dbReference type="Pfam" id="PF00264">
    <property type="entry name" value="Tyrosinase"/>
    <property type="match status" value="1"/>
</dbReference>
<dbReference type="Proteomes" id="UP000284375">
    <property type="component" value="Unassembled WGS sequence"/>
</dbReference>
<sequence length="926" mass="103069">MERPIPTPDYSKKLLPVAIDEIASKEPGRPWASLPHDDWDLSQGFEDVSFETLANAINKVAHAIEGTFGRSSTFETFAYLGVPDVRYYIVQMAAIKTGYKVLLSSPLNSTNIQISVMEKTSCVAIVSALGVLVEDILKALPLKHTLIAELDDLLDLGERVPPYPFEKTWEDGKLDPYMIIHSSGTTGDPTPVEYKHIFYGNAWDFVFLPDIHGREHYCDLMYPGEGTRFLLTSSPFHAMAATCALPMSVFGRGILCPGYRHRALATSDIGRYLRYANVTKAAMTPWMMETLAREPDAQRYIEPFESVLFGGAMLSPFASNIWAKYVHIQNGWACTEAMAPGLLKADRNDHAYVYFDTVHTGIEFRKSQVEIFEEGSQVPVYEIVLTMNEKTAHYASWHIRQGITPENTKGPYPEFHPGDLWTPHPDPEKCSYVFKFIGRIDDTFTLSSASNIHPGPIERVISAHPKAGGVMVVGNQRRQPLALIEVAEGVEPTDDAVADEIWDSVIRDANQNMPAHAMITRSHVALVAPGCFVRTPVGKVNRKKTEDKLADLIEGVYREFGDMWQGKHDRMRRISQMPDMKLLTIFICAIGASAAVTTKPDKGTWHGSQPKRCTTETAVQRKEYGSMADHEKLSYIHAVQCLMRLPSRYPAGVVPAATSRWLDFTAAHVNQTLNIHFSGLLLPWHRHFLYVLEGAMKADCGYPQHLGIPYWDYPLYPSLVDSPIFDGSHTSLGSNGSATDLCIEKGPFSNTTVTFGPLPPAGFDMVKPDNWTQPNPHCLQRNLNDDSISVFNNQSNIDALLASPDITTVLRWFNSKALLFGFTERGIHGGGHFSIGGTNADFFSSAQDPAFYLHHSMVDRLWALWQDSHPDLRYTYNGTSTIFNPPGVTPEVDNSTVMTFGEVGEPITVGEIADPMSGAPYCYVYL</sequence>
<feature type="domain" description="Tyrosinase copper-binding" evidence="3">
    <location>
        <begin position="848"/>
        <end position="859"/>
    </location>
</feature>
<dbReference type="InterPro" id="IPR000873">
    <property type="entry name" value="AMP-dep_synth/lig_dom"/>
</dbReference>
<keyword evidence="2" id="KW-0597">Phosphoprotein</keyword>
<dbReference type="STRING" id="252740.A0A423WHC4"/>
<dbReference type="Pfam" id="PF00501">
    <property type="entry name" value="AMP-binding"/>
    <property type="match status" value="1"/>
</dbReference>
<evidence type="ECO:0000313" key="5">
    <source>
        <dbReference type="Proteomes" id="UP000284375"/>
    </source>
</evidence>
<reference evidence="4 5" key="1">
    <citation type="submission" date="2015-09" db="EMBL/GenBank/DDBJ databases">
        <title>Host preference determinants of Valsa canker pathogens revealed by comparative genomics.</title>
        <authorList>
            <person name="Yin Z."/>
            <person name="Huang L."/>
        </authorList>
    </citation>
    <scope>NUCLEOTIDE SEQUENCE [LARGE SCALE GENOMIC DNA]</scope>
    <source>
        <strain evidence="4 5">YSFL</strain>
    </source>
</reference>
<dbReference type="Gene3D" id="3.40.50.12780">
    <property type="entry name" value="N-terminal domain of ligase-like"/>
    <property type="match status" value="1"/>
</dbReference>
<dbReference type="GO" id="GO:0016491">
    <property type="term" value="F:oxidoreductase activity"/>
    <property type="evidence" value="ECO:0007669"/>
    <property type="project" value="InterPro"/>
</dbReference>